<protein>
    <submittedName>
        <fullName evidence="2">Uncharacterized protein</fullName>
    </submittedName>
</protein>
<accession>A0A9Q1EK99</accession>
<comment type="caution">
    <text evidence="2">The sequence shown here is derived from an EMBL/GenBank/DDBJ whole genome shotgun (WGS) entry which is preliminary data.</text>
</comment>
<proteinExistence type="predicted"/>
<keyword evidence="3" id="KW-1185">Reference proteome</keyword>
<evidence type="ECO:0000313" key="3">
    <source>
        <dbReference type="Proteomes" id="UP001152622"/>
    </source>
</evidence>
<dbReference type="AlphaFoldDB" id="A0A9Q1EK99"/>
<sequence length="85" mass="9500">MQSTLSPVRSRLVLLTQLSQAPRAPAEMRDGCQASRAGQRGVIEYKRGARYVSVLFCGKKPDKYTGSKSLYSPQQQENRGTQEHD</sequence>
<name>A0A9Q1EK99_SYNKA</name>
<gene>
    <name evidence="2" type="ORF">SKAU_G00349030</name>
</gene>
<feature type="region of interest" description="Disordered" evidence="1">
    <location>
        <begin position="61"/>
        <end position="85"/>
    </location>
</feature>
<dbReference type="EMBL" id="JAINUF010000016">
    <property type="protein sequence ID" value="KAJ8340270.1"/>
    <property type="molecule type" value="Genomic_DNA"/>
</dbReference>
<dbReference type="Proteomes" id="UP001152622">
    <property type="component" value="Chromosome 16"/>
</dbReference>
<evidence type="ECO:0000313" key="2">
    <source>
        <dbReference type="EMBL" id="KAJ8340270.1"/>
    </source>
</evidence>
<feature type="compositionally biased region" description="Polar residues" evidence="1">
    <location>
        <begin position="66"/>
        <end position="79"/>
    </location>
</feature>
<organism evidence="2 3">
    <name type="scientific">Synaphobranchus kaupii</name>
    <name type="common">Kaup's arrowtooth eel</name>
    <dbReference type="NCBI Taxonomy" id="118154"/>
    <lineage>
        <taxon>Eukaryota</taxon>
        <taxon>Metazoa</taxon>
        <taxon>Chordata</taxon>
        <taxon>Craniata</taxon>
        <taxon>Vertebrata</taxon>
        <taxon>Euteleostomi</taxon>
        <taxon>Actinopterygii</taxon>
        <taxon>Neopterygii</taxon>
        <taxon>Teleostei</taxon>
        <taxon>Anguilliformes</taxon>
        <taxon>Synaphobranchidae</taxon>
        <taxon>Synaphobranchus</taxon>
    </lineage>
</organism>
<reference evidence="2" key="1">
    <citation type="journal article" date="2023" name="Science">
        <title>Genome structures resolve the early diversification of teleost fishes.</title>
        <authorList>
            <person name="Parey E."/>
            <person name="Louis A."/>
            <person name="Montfort J."/>
            <person name="Bouchez O."/>
            <person name="Roques C."/>
            <person name="Iampietro C."/>
            <person name="Lluch J."/>
            <person name="Castinel A."/>
            <person name="Donnadieu C."/>
            <person name="Desvignes T."/>
            <person name="Floi Bucao C."/>
            <person name="Jouanno E."/>
            <person name="Wen M."/>
            <person name="Mejri S."/>
            <person name="Dirks R."/>
            <person name="Jansen H."/>
            <person name="Henkel C."/>
            <person name="Chen W.J."/>
            <person name="Zahm M."/>
            <person name="Cabau C."/>
            <person name="Klopp C."/>
            <person name="Thompson A.W."/>
            <person name="Robinson-Rechavi M."/>
            <person name="Braasch I."/>
            <person name="Lecointre G."/>
            <person name="Bobe J."/>
            <person name="Postlethwait J.H."/>
            <person name="Berthelot C."/>
            <person name="Roest Crollius H."/>
            <person name="Guiguen Y."/>
        </authorList>
    </citation>
    <scope>NUCLEOTIDE SEQUENCE</scope>
    <source>
        <strain evidence="2">WJC10195</strain>
    </source>
</reference>
<evidence type="ECO:0000256" key="1">
    <source>
        <dbReference type="SAM" id="MobiDB-lite"/>
    </source>
</evidence>